<evidence type="ECO:0000313" key="1">
    <source>
        <dbReference type="EMBL" id="MED6131923.1"/>
    </source>
</evidence>
<keyword evidence="2" id="KW-1185">Reference proteome</keyword>
<evidence type="ECO:0000313" key="2">
    <source>
        <dbReference type="Proteomes" id="UP001341840"/>
    </source>
</evidence>
<dbReference type="EMBL" id="JASCZI010060454">
    <property type="protein sequence ID" value="MED6131923.1"/>
    <property type="molecule type" value="Genomic_DNA"/>
</dbReference>
<accession>A0ABU6S721</accession>
<comment type="caution">
    <text evidence="1">The sequence shown here is derived from an EMBL/GenBank/DDBJ whole genome shotgun (WGS) entry which is preliminary data.</text>
</comment>
<gene>
    <name evidence="1" type="ORF">PIB30_014635</name>
</gene>
<name>A0ABU6S721_9FABA</name>
<reference evidence="1 2" key="1">
    <citation type="journal article" date="2023" name="Plants (Basel)">
        <title>Bridging the Gap: Combining Genomics and Transcriptomics Approaches to Understand Stylosanthes scabra, an Orphan Legume from the Brazilian Caatinga.</title>
        <authorList>
            <person name="Ferreira-Neto J.R.C."/>
            <person name="da Silva M.D."/>
            <person name="Binneck E."/>
            <person name="de Melo N.F."/>
            <person name="da Silva R.H."/>
            <person name="de Melo A.L.T.M."/>
            <person name="Pandolfi V."/>
            <person name="Bustamante F.O."/>
            <person name="Brasileiro-Vidal A.C."/>
            <person name="Benko-Iseppon A.M."/>
        </authorList>
    </citation>
    <scope>NUCLEOTIDE SEQUENCE [LARGE SCALE GENOMIC DNA]</scope>
    <source>
        <tissue evidence="1">Leaves</tissue>
    </source>
</reference>
<dbReference type="Proteomes" id="UP001341840">
    <property type="component" value="Unassembled WGS sequence"/>
</dbReference>
<organism evidence="1 2">
    <name type="scientific">Stylosanthes scabra</name>
    <dbReference type="NCBI Taxonomy" id="79078"/>
    <lineage>
        <taxon>Eukaryota</taxon>
        <taxon>Viridiplantae</taxon>
        <taxon>Streptophyta</taxon>
        <taxon>Embryophyta</taxon>
        <taxon>Tracheophyta</taxon>
        <taxon>Spermatophyta</taxon>
        <taxon>Magnoliopsida</taxon>
        <taxon>eudicotyledons</taxon>
        <taxon>Gunneridae</taxon>
        <taxon>Pentapetalae</taxon>
        <taxon>rosids</taxon>
        <taxon>fabids</taxon>
        <taxon>Fabales</taxon>
        <taxon>Fabaceae</taxon>
        <taxon>Papilionoideae</taxon>
        <taxon>50 kb inversion clade</taxon>
        <taxon>dalbergioids sensu lato</taxon>
        <taxon>Dalbergieae</taxon>
        <taxon>Pterocarpus clade</taxon>
        <taxon>Stylosanthes</taxon>
    </lineage>
</organism>
<proteinExistence type="predicted"/>
<protein>
    <submittedName>
        <fullName evidence="1">Uncharacterized protein</fullName>
    </submittedName>
</protein>
<sequence>MSDLCREVGYDRPVTRKAHMKSWMTLGPSPGFSPPPISVETHQLDSSRQPKLGVDWAHLVLYSPRNIGAVAGKSISEC</sequence>